<dbReference type="PANTHER" id="PTHR22930:SF85">
    <property type="entry name" value="GH03217P-RELATED"/>
    <property type="match status" value="1"/>
</dbReference>
<proteinExistence type="predicted"/>
<name>A0ABQ7T363_PHRPL</name>
<reference evidence="1 2" key="1">
    <citation type="journal article" date="2022" name="Gigascience">
        <title>A chromosome-level genome assembly and annotation of the desert horned lizard, Phrynosoma platyrhinos, provides insight into chromosomal rearrangements among reptiles.</title>
        <authorList>
            <person name="Koochekian N."/>
            <person name="Ascanio A."/>
            <person name="Farleigh K."/>
            <person name="Card D.C."/>
            <person name="Schield D.R."/>
            <person name="Castoe T.A."/>
            <person name="Jezkova T."/>
        </authorList>
    </citation>
    <scope>NUCLEOTIDE SEQUENCE [LARGE SCALE GENOMIC DNA]</scope>
    <source>
        <strain evidence="1">NK-2021</strain>
    </source>
</reference>
<gene>
    <name evidence="1" type="ORF">JD844_007156</name>
</gene>
<dbReference type="InterPro" id="IPR045249">
    <property type="entry name" value="HARBI1-like"/>
</dbReference>
<sequence length="172" mass="19618">MWKHEFCMLRRVFYMIVEELQPCLRRQDTHLHQAISVEKWIAIAVYMLAHQDSYSTVATHFGVGKSTVCKAFIQVVTGIELVLMQKTVYLGDHRKSWVMTPFKGVLHPHQSVYNKQLNKMRYERAFGCLKARWTAPLEVAEENVNSIIAASVKLHNIVDSDGKGSKSLKAGA</sequence>
<evidence type="ECO:0000313" key="2">
    <source>
        <dbReference type="Proteomes" id="UP000826234"/>
    </source>
</evidence>
<evidence type="ECO:0000313" key="1">
    <source>
        <dbReference type="EMBL" id="KAH0623941.1"/>
    </source>
</evidence>
<dbReference type="PANTHER" id="PTHR22930">
    <property type="match status" value="1"/>
</dbReference>
<keyword evidence="2" id="KW-1185">Reference proteome</keyword>
<evidence type="ECO:0008006" key="3">
    <source>
        <dbReference type="Google" id="ProtNLM"/>
    </source>
</evidence>
<accession>A0ABQ7T363</accession>
<protein>
    <recommendedName>
        <fullName evidence="3">DDE Tnp4 domain-containing protein</fullName>
    </recommendedName>
</protein>
<comment type="caution">
    <text evidence="1">The sequence shown here is derived from an EMBL/GenBank/DDBJ whole genome shotgun (WGS) entry which is preliminary data.</text>
</comment>
<dbReference type="Proteomes" id="UP000826234">
    <property type="component" value="Unassembled WGS sequence"/>
</dbReference>
<dbReference type="EMBL" id="JAIPUX010001880">
    <property type="protein sequence ID" value="KAH0623941.1"/>
    <property type="molecule type" value="Genomic_DNA"/>
</dbReference>
<organism evidence="1 2">
    <name type="scientific">Phrynosoma platyrhinos</name>
    <name type="common">Desert horned lizard</name>
    <dbReference type="NCBI Taxonomy" id="52577"/>
    <lineage>
        <taxon>Eukaryota</taxon>
        <taxon>Metazoa</taxon>
        <taxon>Chordata</taxon>
        <taxon>Craniata</taxon>
        <taxon>Vertebrata</taxon>
        <taxon>Euteleostomi</taxon>
        <taxon>Lepidosauria</taxon>
        <taxon>Squamata</taxon>
        <taxon>Bifurcata</taxon>
        <taxon>Unidentata</taxon>
        <taxon>Episquamata</taxon>
        <taxon>Toxicofera</taxon>
        <taxon>Iguania</taxon>
        <taxon>Phrynosomatidae</taxon>
        <taxon>Phrynosomatinae</taxon>
        <taxon>Phrynosoma</taxon>
    </lineage>
</organism>